<dbReference type="AlphaFoldDB" id="A0AAV7P7U5"/>
<protein>
    <submittedName>
        <fullName evidence="2">Uncharacterized protein</fullName>
    </submittedName>
</protein>
<gene>
    <name evidence="2" type="ORF">NDU88_002721</name>
</gene>
<reference evidence="2" key="1">
    <citation type="journal article" date="2022" name="bioRxiv">
        <title>Sequencing and chromosome-scale assembly of the giantPleurodeles waltlgenome.</title>
        <authorList>
            <person name="Brown T."/>
            <person name="Elewa A."/>
            <person name="Iarovenko S."/>
            <person name="Subramanian E."/>
            <person name="Araus A.J."/>
            <person name="Petzold A."/>
            <person name="Susuki M."/>
            <person name="Suzuki K.-i.T."/>
            <person name="Hayashi T."/>
            <person name="Toyoda A."/>
            <person name="Oliveira C."/>
            <person name="Osipova E."/>
            <person name="Leigh N.D."/>
            <person name="Simon A."/>
            <person name="Yun M.H."/>
        </authorList>
    </citation>
    <scope>NUCLEOTIDE SEQUENCE</scope>
    <source>
        <strain evidence="2">20211129_DDA</strain>
        <tissue evidence="2">Liver</tissue>
    </source>
</reference>
<keyword evidence="3" id="KW-1185">Reference proteome</keyword>
<evidence type="ECO:0000313" key="3">
    <source>
        <dbReference type="Proteomes" id="UP001066276"/>
    </source>
</evidence>
<name>A0AAV7P7U5_PLEWA</name>
<organism evidence="2 3">
    <name type="scientific">Pleurodeles waltl</name>
    <name type="common">Iberian ribbed newt</name>
    <dbReference type="NCBI Taxonomy" id="8319"/>
    <lineage>
        <taxon>Eukaryota</taxon>
        <taxon>Metazoa</taxon>
        <taxon>Chordata</taxon>
        <taxon>Craniata</taxon>
        <taxon>Vertebrata</taxon>
        <taxon>Euteleostomi</taxon>
        <taxon>Amphibia</taxon>
        <taxon>Batrachia</taxon>
        <taxon>Caudata</taxon>
        <taxon>Salamandroidea</taxon>
        <taxon>Salamandridae</taxon>
        <taxon>Pleurodelinae</taxon>
        <taxon>Pleurodeles</taxon>
    </lineage>
</organism>
<dbReference type="EMBL" id="JANPWB010000011">
    <property type="protein sequence ID" value="KAJ1124260.1"/>
    <property type="molecule type" value="Genomic_DNA"/>
</dbReference>
<comment type="caution">
    <text evidence="2">The sequence shown here is derived from an EMBL/GenBank/DDBJ whole genome shotgun (WGS) entry which is preliminary data.</text>
</comment>
<evidence type="ECO:0000256" key="1">
    <source>
        <dbReference type="SAM" id="MobiDB-lite"/>
    </source>
</evidence>
<sequence length="106" mass="11279">MQAGTVKAGTVGSRLGAAWRSCRREAREATPTRNPRTQLEPRSRPSTISYADWGTGPPGNLHRAVGVSRSEDYGSGCGGRKRGSECLVYGEAASEQSGPRLRAGFL</sequence>
<dbReference type="Proteomes" id="UP001066276">
    <property type="component" value="Chromosome 7"/>
</dbReference>
<evidence type="ECO:0000313" key="2">
    <source>
        <dbReference type="EMBL" id="KAJ1124260.1"/>
    </source>
</evidence>
<proteinExistence type="predicted"/>
<accession>A0AAV7P7U5</accession>
<feature type="region of interest" description="Disordered" evidence="1">
    <location>
        <begin position="17"/>
        <end position="81"/>
    </location>
</feature>